<name>A0A8S5V043_9CAUD</name>
<proteinExistence type="predicted"/>
<dbReference type="SUPFAM" id="SSF55729">
    <property type="entry name" value="Acyl-CoA N-acyltransferases (Nat)"/>
    <property type="match status" value="1"/>
</dbReference>
<dbReference type="InterPro" id="IPR053780">
    <property type="entry name" value="Gp66-like"/>
</dbReference>
<dbReference type="InterPro" id="IPR057895">
    <property type="entry name" value="Mom"/>
</dbReference>
<accession>A0A8S5V043</accession>
<dbReference type="InterPro" id="IPR016181">
    <property type="entry name" value="Acyl_CoA_acyltransferase"/>
</dbReference>
<dbReference type="NCBIfam" id="NF045478">
    <property type="entry name" value="XF1762_fam"/>
    <property type="match status" value="1"/>
</dbReference>
<evidence type="ECO:0000313" key="1">
    <source>
        <dbReference type="EMBL" id="DAG00068.1"/>
    </source>
</evidence>
<protein>
    <submittedName>
        <fullName evidence="1">Uncharacterized protein</fullName>
    </submittedName>
</protein>
<dbReference type="Pfam" id="PF25680">
    <property type="entry name" value="Mom"/>
    <property type="match status" value="1"/>
</dbReference>
<dbReference type="EMBL" id="BK016176">
    <property type="protein sequence ID" value="DAG00068.1"/>
    <property type="molecule type" value="Genomic_DNA"/>
</dbReference>
<reference evidence="1" key="1">
    <citation type="journal article" date="2021" name="Proc. Natl. Acad. Sci. U.S.A.">
        <title>A Catalog of Tens of Thousands of Viruses from Human Metagenomes Reveals Hidden Associations with Chronic Diseases.</title>
        <authorList>
            <person name="Tisza M.J."/>
            <person name="Buck C.B."/>
        </authorList>
    </citation>
    <scope>NUCLEOTIDE SEQUENCE</scope>
    <source>
        <strain evidence="1">CtBeL15</strain>
    </source>
</reference>
<organism evidence="1">
    <name type="scientific">Siphoviridae sp. ctBeL15</name>
    <dbReference type="NCBI Taxonomy" id="2825374"/>
    <lineage>
        <taxon>Viruses</taxon>
        <taxon>Duplodnaviria</taxon>
        <taxon>Heunggongvirae</taxon>
        <taxon>Uroviricota</taxon>
        <taxon>Caudoviricetes</taxon>
    </lineage>
</organism>
<sequence>MSLEVCPMTLKEANAFVEQHHRHHKPVVGHKFSIGCTDGKEIVGVAIVGRPVARHLDDGWTLEVNRLCTDGTHNACSMLYAAAWRAARAMGYKRLVTYILDSESGTSLKASGWKCVGQAGGLRWTGKRRPEVDLYPAQMKIRWEKEEKDGPADET</sequence>